<dbReference type="InParanoid" id="A0A067Q478"/>
<accession>A0A067Q478</accession>
<feature type="compositionally biased region" description="Basic and acidic residues" evidence="1">
    <location>
        <begin position="77"/>
        <end position="87"/>
    </location>
</feature>
<sequence>MTSLTRHPTIHPLADTNTISKSPNAPREPNNYPHHTRDCPSPHSDPTCPRREDGERRKGRTQGSGRRDGKGSQGIPWRDEGGSERSARPYFGSAEEDRDEIQVSSAR</sequence>
<evidence type="ECO:0000313" key="3">
    <source>
        <dbReference type="Proteomes" id="UP000027265"/>
    </source>
</evidence>
<feature type="region of interest" description="Disordered" evidence="1">
    <location>
        <begin position="1"/>
        <end position="107"/>
    </location>
</feature>
<organism evidence="2 3">
    <name type="scientific">Jaapia argillacea MUCL 33604</name>
    <dbReference type="NCBI Taxonomy" id="933084"/>
    <lineage>
        <taxon>Eukaryota</taxon>
        <taxon>Fungi</taxon>
        <taxon>Dikarya</taxon>
        <taxon>Basidiomycota</taxon>
        <taxon>Agaricomycotina</taxon>
        <taxon>Agaricomycetes</taxon>
        <taxon>Agaricomycetidae</taxon>
        <taxon>Jaapiales</taxon>
        <taxon>Jaapiaceae</taxon>
        <taxon>Jaapia</taxon>
    </lineage>
</organism>
<proteinExistence type="predicted"/>
<dbReference type="HOGENOM" id="CLU_2210443_0_0_1"/>
<evidence type="ECO:0000256" key="1">
    <source>
        <dbReference type="SAM" id="MobiDB-lite"/>
    </source>
</evidence>
<name>A0A067Q478_9AGAM</name>
<keyword evidence="3" id="KW-1185">Reference proteome</keyword>
<dbReference type="AlphaFoldDB" id="A0A067Q478"/>
<dbReference type="EMBL" id="KL197712">
    <property type="protein sequence ID" value="KDQ61804.1"/>
    <property type="molecule type" value="Genomic_DNA"/>
</dbReference>
<dbReference type="Proteomes" id="UP000027265">
    <property type="component" value="Unassembled WGS sequence"/>
</dbReference>
<gene>
    <name evidence="2" type="ORF">JAAARDRAFT_522887</name>
</gene>
<reference evidence="3" key="1">
    <citation type="journal article" date="2014" name="Proc. Natl. Acad. Sci. U.S.A.">
        <title>Extensive sampling of basidiomycete genomes demonstrates inadequacy of the white-rot/brown-rot paradigm for wood decay fungi.</title>
        <authorList>
            <person name="Riley R."/>
            <person name="Salamov A.A."/>
            <person name="Brown D.W."/>
            <person name="Nagy L.G."/>
            <person name="Floudas D."/>
            <person name="Held B.W."/>
            <person name="Levasseur A."/>
            <person name="Lombard V."/>
            <person name="Morin E."/>
            <person name="Otillar R."/>
            <person name="Lindquist E.A."/>
            <person name="Sun H."/>
            <person name="LaButti K.M."/>
            <person name="Schmutz J."/>
            <person name="Jabbour D."/>
            <person name="Luo H."/>
            <person name="Baker S.E."/>
            <person name="Pisabarro A.G."/>
            <person name="Walton J.D."/>
            <person name="Blanchette R.A."/>
            <person name="Henrissat B."/>
            <person name="Martin F."/>
            <person name="Cullen D."/>
            <person name="Hibbett D.S."/>
            <person name="Grigoriev I.V."/>
        </authorList>
    </citation>
    <scope>NUCLEOTIDE SEQUENCE [LARGE SCALE GENOMIC DNA]</scope>
    <source>
        <strain evidence="3">MUCL 33604</strain>
    </source>
</reference>
<protein>
    <submittedName>
        <fullName evidence="2">Uncharacterized protein</fullName>
    </submittedName>
</protein>
<evidence type="ECO:0000313" key="2">
    <source>
        <dbReference type="EMBL" id="KDQ61804.1"/>
    </source>
</evidence>